<sequence>MDSARKWGETFKGMTIPREAVELSFSRSSGPGGQNVNKVNTKCTVKCPLSAPWIPKWAKNTLRNNSAYVTSSDSILITSTVHRSQALNIDDCLQKLHFLVLSASMASVKNEASPEQKQRVISLQKAEKVRRRIEKDRKSSVKQSRKKGDWD</sequence>
<comment type="caution">
    <text evidence="3">The sequence shown here is derived from an EMBL/GenBank/DDBJ whole genome shotgun (WGS) entry which is preliminary data.</text>
</comment>
<dbReference type="GO" id="GO:0005762">
    <property type="term" value="C:mitochondrial large ribosomal subunit"/>
    <property type="evidence" value="ECO:0007669"/>
    <property type="project" value="TreeGrafter"/>
</dbReference>
<name>A0A286U970_9AGAM</name>
<dbReference type="AlphaFoldDB" id="A0A286U970"/>
<proteinExistence type="predicted"/>
<feature type="region of interest" description="Disordered" evidence="1">
    <location>
        <begin position="111"/>
        <end position="151"/>
    </location>
</feature>
<dbReference type="InParanoid" id="A0A286U970"/>
<dbReference type="InterPro" id="IPR000352">
    <property type="entry name" value="Pep_chain_release_fac_I"/>
</dbReference>
<protein>
    <recommendedName>
        <fullName evidence="2">Prokaryotic-type class I peptide chain release factors domain-containing protein</fullName>
    </recommendedName>
</protein>
<dbReference type="SUPFAM" id="SSF110916">
    <property type="entry name" value="Peptidyl-tRNA hydrolase domain-like"/>
    <property type="match status" value="1"/>
</dbReference>
<dbReference type="OrthoDB" id="270639at2759"/>
<feature type="domain" description="Prokaryotic-type class I peptide chain release factors" evidence="2">
    <location>
        <begin position="14"/>
        <end position="145"/>
    </location>
</feature>
<dbReference type="PANTHER" id="PTHR11075">
    <property type="entry name" value="PEPTIDE CHAIN RELEASE FACTOR"/>
    <property type="match status" value="1"/>
</dbReference>
<dbReference type="FunCoup" id="A0A286U970">
    <property type="interactions" value="95"/>
</dbReference>
<dbReference type="InterPro" id="IPR052104">
    <property type="entry name" value="Mito_Release_Factor_mL62"/>
</dbReference>
<dbReference type="GO" id="GO:0070126">
    <property type="term" value="P:mitochondrial translational termination"/>
    <property type="evidence" value="ECO:0007669"/>
    <property type="project" value="TreeGrafter"/>
</dbReference>
<evidence type="ECO:0000256" key="1">
    <source>
        <dbReference type="SAM" id="MobiDB-lite"/>
    </source>
</evidence>
<dbReference type="EMBL" id="NBII01000008">
    <property type="protein sequence ID" value="PAV16105.1"/>
    <property type="molecule type" value="Genomic_DNA"/>
</dbReference>
<dbReference type="GO" id="GO:0004045">
    <property type="term" value="F:peptidyl-tRNA hydrolase activity"/>
    <property type="evidence" value="ECO:0007669"/>
    <property type="project" value="TreeGrafter"/>
</dbReference>
<dbReference type="Gene3D" id="3.30.160.20">
    <property type="match status" value="1"/>
</dbReference>
<keyword evidence="4" id="KW-1185">Reference proteome</keyword>
<organism evidence="3 4">
    <name type="scientific">Pyrrhoderma noxium</name>
    <dbReference type="NCBI Taxonomy" id="2282107"/>
    <lineage>
        <taxon>Eukaryota</taxon>
        <taxon>Fungi</taxon>
        <taxon>Dikarya</taxon>
        <taxon>Basidiomycota</taxon>
        <taxon>Agaricomycotina</taxon>
        <taxon>Agaricomycetes</taxon>
        <taxon>Hymenochaetales</taxon>
        <taxon>Hymenochaetaceae</taxon>
        <taxon>Pyrrhoderma</taxon>
    </lineage>
</organism>
<evidence type="ECO:0000259" key="2">
    <source>
        <dbReference type="Pfam" id="PF00472"/>
    </source>
</evidence>
<evidence type="ECO:0000313" key="4">
    <source>
        <dbReference type="Proteomes" id="UP000217199"/>
    </source>
</evidence>
<dbReference type="Pfam" id="PF00472">
    <property type="entry name" value="RF-1"/>
    <property type="match status" value="1"/>
</dbReference>
<dbReference type="PANTHER" id="PTHR11075:SF54">
    <property type="entry name" value="LARGE RIBOSOMAL SUBUNIT PROTEIN ML62"/>
    <property type="match status" value="1"/>
</dbReference>
<reference evidence="3 4" key="1">
    <citation type="journal article" date="2017" name="Mol. Ecol.">
        <title>Comparative and population genomic landscape of Phellinus noxius: A hypervariable fungus causing root rot in trees.</title>
        <authorList>
            <person name="Chung C.L."/>
            <person name="Lee T.J."/>
            <person name="Akiba M."/>
            <person name="Lee H.H."/>
            <person name="Kuo T.H."/>
            <person name="Liu D."/>
            <person name="Ke H.M."/>
            <person name="Yokoi T."/>
            <person name="Roa M.B."/>
            <person name="Lu M.J."/>
            <person name="Chang Y.Y."/>
            <person name="Ann P.J."/>
            <person name="Tsai J.N."/>
            <person name="Chen C.Y."/>
            <person name="Tzean S.S."/>
            <person name="Ota Y."/>
            <person name="Hattori T."/>
            <person name="Sahashi N."/>
            <person name="Liou R.F."/>
            <person name="Kikuchi T."/>
            <person name="Tsai I.J."/>
        </authorList>
    </citation>
    <scope>NUCLEOTIDE SEQUENCE [LARGE SCALE GENOMIC DNA]</scope>
    <source>
        <strain evidence="3 4">FFPRI411160</strain>
    </source>
</reference>
<evidence type="ECO:0000313" key="3">
    <source>
        <dbReference type="EMBL" id="PAV16105.1"/>
    </source>
</evidence>
<gene>
    <name evidence="3" type="ORF">PNOK_0772500</name>
</gene>
<dbReference type="GO" id="GO:0016150">
    <property type="term" value="F:translation release factor activity, codon nonspecific"/>
    <property type="evidence" value="ECO:0007669"/>
    <property type="project" value="TreeGrafter"/>
</dbReference>
<dbReference type="STRING" id="2282107.A0A286U970"/>
<dbReference type="Proteomes" id="UP000217199">
    <property type="component" value="Unassembled WGS sequence"/>
</dbReference>
<accession>A0A286U970</accession>